<dbReference type="Pfam" id="PF03610">
    <property type="entry name" value="EIIA-man"/>
    <property type="match status" value="1"/>
</dbReference>
<dbReference type="EMBL" id="ACGU01000108">
    <property type="protein sequence ID" value="EEJ71204.1"/>
    <property type="molecule type" value="Genomic_DNA"/>
</dbReference>
<dbReference type="GO" id="GO:0016740">
    <property type="term" value="F:transferase activity"/>
    <property type="evidence" value="ECO:0007669"/>
    <property type="project" value="UniProtKB-KW"/>
</dbReference>
<dbReference type="PATRIC" id="fig|525365.8.peg.2002"/>
<evidence type="ECO:0000313" key="3">
    <source>
        <dbReference type="EMBL" id="EEJ71204.1"/>
    </source>
</evidence>
<dbReference type="PROSITE" id="PS51096">
    <property type="entry name" value="PTS_EIIA_TYPE_4"/>
    <property type="match status" value="1"/>
</dbReference>
<dbReference type="PANTHER" id="PTHR33799:SF1">
    <property type="entry name" value="PTS SYSTEM MANNOSE-SPECIFIC EIIAB COMPONENT-RELATED"/>
    <property type="match status" value="1"/>
</dbReference>
<name>C2EQJ0_9LACO</name>
<keyword evidence="1" id="KW-0808">Transferase</keyword>
<feature type="domain" description="PTS EIIA type-4" evidence="2">
    <location>
        <begin position="1"/>
        <end position="122"/>
    </location>
</feature>
<gene>
    <name evidence="3" type="ORF">HMPREF0548_1936</name>
</gene>
<protein>
    <submittedName>
        <fullName evidence="3">PTS system fructose IIA component</fullName>
    </submittedName>
</protein>
<dbReference type="eggNOG" id="COG2893">
    <property type="taxonomic scope" value="Bacteria"/>
</dbReference>
<dbReference type="SUPFAM" id="SSF53062">
    <property type="entry name" value="PTS system fructose IIA component-like"/>
    <property type="match status" value="1"/>
</dbReference>
<reference evidence="3 4" key="1">
    <citation type="submission" date="2009-01" db="EMBL/GenBank/DDBJ databases">
        <authorList>
            <person name="Qin X."/>
            <person name="Bachman B."/>
            <person name="Battles P."/>
            <person name="Bell A."/>
            <person name="Bess C."/>
            <person name="Bickham C."/>
            <person name="Chaboub L."/>
            <person name="Chen D."/>
            <person name="Coyle M."/>
            <person name="Deiros D.R."/>
            <person name="Dinh H."/>
            <person name="Forbes L."/>
            <person name="Fowler G."/>
            <person name="Francisco L."/>
            <person name="Fu Q."/>
            <person name="Gubbala S."/>
            <person name="Hale W."/>
            <person name="Han Y."/>
            <person name="Hemphill L."/>
            <person name="Highlander S.K."/>
            <person name="Hirani K."/>
            <person name="Hogues M."/>
            <person name="Jackson L."/>
            <person name="Jakkamsetti A."/>
            <person name="Javaid M."/>
            <person name="Jiang H."/>
            <person name="Korchina V."/>
            <person name="Kovar C."/>
            <person name="Lara F."/>
            <person name="Lee S."/>
            <person name="Mata R."/>
            <person name="Mathew T."/>
            <person name="Moen C."/>
            <person name="Morales K."/>
            <person name="Munidasa M."/>
            <person name="Nazareth L."/>
            <person name="Ngo R."/>
            <person name="Nguyen L."/>
            <person name="Okwuonu G."/>
            <person name="Ongeri F."/>
            <person name="Patil S."/>
            <person name="Petrosino J."/>
            <person name="Pham C."/>
            <person name="Pham P."/>
            <person name="Pu L.-L."/>
            <person name="Puazo M."/>
            <person name="Raj R."/>
            <person name="Reid J."/>
            <person name="Rouhana J."/>
            <person name="Saada N."/>
            <person name="Shang Y."/>
            <person name="Simmons D."/>
            <person name="Thornton R."/>
            <person name="Warren J."/>
            <person name="Weissenberger G."/>
            <person name="Zhang J."/>
            <person name="Zhang L."/>
            <person name="Zhou C."/>
            <person name="Zhu D."/>
            <person name="Muzny D."/>
            <person name="Worley K."/>
            <person name="Gibbs R."/>
        </authorList>
    </citation>
    <scope>NUCLEOTIDE SEQUENCE [LARGE SCALE GENOMIC DNA]</scope>
    <source>
        <strain evidence="3 4">DSM 16047</strain>
    </source>
</reference>
<dbReference type="AlphaFoldDB" id="C2EQJ0"/>
<sequence>MELVIATHEGLASGLVSAHDMLAGKNDQIMTIELTDTGIRDFRARFAKLMERYQNDQVLILTDLKNGTPHLVAEEYEEAHPASVRVVSGVNLPMVLELSHKLISANLDESAKKALDIGRREIDVDKMQLA</sequence>
<evidence type="ECO:0000313" key="4">
    <source>
        <dbReference type="Proteomes" id="UP000005583"/>
    </source>
</evidence>
<accession>C2EQJ0</accession>
<proteinExistence type="predicted"/>
<evidence type="ECO:0000256" key="1">
    <source>
        <dbReference type="ARBA" id="ARBA00022679"/>
    </source>
</evidence>
<dbReference type="RefSeq" id="WP_007126693.1">
    <property type="nucleotide sequence ID" value="NZ_AZFO01000007.1"/>
</dbReference>
<dbReference type="GO" id="GO:0016020">
    <property type="term" value="C:membrane"/>
    <property type="evidence" value="ECO:0007669"/>
    <property type="project" value="InterPro"/>
</dbReference>
<dbReference type="InterPro" id="IPR036662">
    <property type="entry name" value="PTS_EIIA_man-typ_sf"/>
</dbReference>
<dbReference type="InterPro" id="IPR004701">
    <property type="entry name" value="PTS_EIIA_man-typ"/>
</dbReference>
<dbReference type="OrthoDB" id="9799827at2"/>
<dbReference type="STRING" id="525365.HMPREF0548_1936"/>
<dbReference type="HOGENOM" id="CLU_123235_1_1_9"/>
<comment type="caution">
    <text evidence="3">The sequence shown here is derived from an EMBL/GenBank/DDBJ whole genome shotgun (WGS) entry which is preliminary data.</text>
</comment>
<dbReference type="GO" id="GO:0009401">
    <property type="term" value="P:phosphoenolpyruvate-dependent sugar phosphotransferase system"/>
    <property type="evidence" value="ECO:0007669"/>
    <property type="project" value="InterPro"/>
</dbReference>
<evidence type="ECO:0000259" key="2">
    <source>
        <dbReference type="PROSITE" id="PS51096"/>
    </source>
</evidence>
<dbReference type="Gene3D" id="3.40.50.510">
    <property type="entry name" value="Phosphotransferase system, mannose-type IIA component"/>
    <property type="match status" value="1"/>
</dbReference>
<dbReference type="InterPro" id="IPR051471">
    <property type="entry name" value="Bacterial_PTS_sugar_comp"/>
</dbReference>
<dbReference type="Proteomes" id="UP000005583">
    <property type="component" value="Unassembled WGS sequence"/>
</dbReference>
<dbReference type="PANTHER" id="PTHR33799">
    <property type="entry name" value="PTS PERMEASE-RELATED-RELATED"/>
    <property type="match status" value="1"/>
</dbReference>
<organism evidence="3 4">
    <name type="scientific">Lactobacillus ultunensis DSM 16047</name>
    <dbReference type="NCBI Taxonomy" id="525365"/>
    <lineage>
        <taxon>Bacteria</taxon>
        <taxon>Bacillati</taxon>
        <taxon>Bacillota</taxon>
        <taxon>Bacilli</taxon>
        <taxon>Lactobacillales</taxon>
        <taxon>Lactobacillaceae</taxon>
        <taxon>Lactobacillus</taxon>
    </lineage>
</organism>
<keyword evidence="4" id="KW-1185">Reference proteome</keyword>